<dbReference type="Proteomes" id="UP001320898">
    <property type="component" value="Unassembled WGS sequence"/>
</dbReference>
<dbReference type="PANTHER" id="PTHR30482:SF17">
    <property type="entry name" value="ABC TRANSPORTER ATP-BINDING PROTEIN"/>
    <property type="match status" value="1"/>
</dbReference>
<evidence type="ECO:0000256" key="5">
    <source>
        <dbReference type="ARBA" id="ARBA00023136"/>
    </source>
</evidence>
<organism evidence="7 8">
    <name type="scientific">Microbaculum marinisediminis</name>
    <dbReference type="NCBI Taxonomy" id="2931392"/>
    <lineage>
        <taxon>Bacteria</taxon>
        <taxon>Pseudomonadati</taxon>
        <taxon>Pseudomonadota</taxon>
        <taxon>Alphaproteobacteria</taxon>
        <taxon>Hyphomicrobiales</taxon>
        <taxon>Tepidamorphaceae</taxon>
        <taxon>Microbaculum</taxon>
    </lineage>
</organism>
<dbReference type="AlphaFoldDB" id="A0AAW5R249"/>
<protein>
    <submittedName>
        <fullName evidence="7">Branched-chain amino acid ABC transporter permease</fullName>
    </submittedName>
</protein>
<proteinExistence type="predicted"/>
<dbReference type="EMBL" id="JALIDZ010000007">
    <property type="protein sequence ID" value="MCT8973432.1"/>
    <property type="molecule type" value="Genomic_DNA"/>
</dbReference>
<dbReference type="PANTHER" id="PTHR30482">
    <property type="entry name" value="HIGH-AFFINITY BRANCHED-CHAIN AMINO ACID TRANSPORT SYSTEM PERMEASE"/>
    <property type="match status" value="1"/>
</dbReference>
<keyword evidence="8" id="KW-1185">Reference proteome</keyword>
<evidence type="ECO:0000313" key="7">
    <source>
        <dbReference type="EMBL" id="MCT8973432.1"/>
    </source>
</evidence>
<keyword evidence="5 6" id="KW-0472">Membrane</keyword>
<feature type="transmembrane region" description="Helical" evidence="6">
    <location>
        <begin position="12"/>
        <end position="28"/>
    </location>
</feature>
<feature type="transmembrane region" description="Helical" evidence="6">
    <location>
        <begin position="170"/>
        <end position="195"/>
    </location>
</feature>
<evidence type="ECO:0000256" key="1">
    <source>
        <dbReference type="ARBA" id="ARBA00004651"/>
    </source>
</evidence>
<evidence type="ECO:0000313" key="8">
    <source>
        <dbReference type="Proteomes" id="UP001320898"/>
    </source>
</evidence>
<dbReference type="InterPro" id="IPR001851">
    <property type="entry name" value="ABC_transp_permease"/>
</dbReference>
<keyword evidence="3 6" id="KW-0812">Transmembrane</keyword>
<gene>
    <name evidence="7" type="ORF">MUB46_16340</name>
</gene>
<comment type="subcellular location">
    <subcellularLocation>
        <location evidence="1">Cell membrane</location>
        <topology evidence="1">Multi-pass membrane protein</topology>
    </subcellularLocation>
</comment>
<evidence type="ECO:0000256" key="6">
    <source>
        <dbReference type="SAM" id="Phobius"/>
    </source>
</evidence>
<keyword evidence="2" id="KW-1003">Cell membrane</keyword>
<dbReference type="RefSeq" id="WP_261617131.1">
    <property type="nucleotide sequence ID" value="NZ_JALIDZ010000007.1"/>
</dbReference>
<reference evidence="7 8" key="1">
    <citation type="submission" date="2022-04" db="EMBL/GenBank/DDBJ databases">
        <authorList>
            <person name="Ye Y.-Q."/>
            <person name="Du Z.-J."/>
        </authorList>
    </citation>
    <scope>NUCLEOTIDE SEQUENCE [LARGE SCALE GENOMIC DNA]</scope>
    <source>
        <strain evidence="7 8">A6E488</strain>
    </source>
</reference>
<name>A0AAW5R249_9HYPH</name>
<feature type="transmembrane region" description="Helical" evidence="6">
    <location>
        <begin position="89"/>
        <end position="108"/>
    </location>
</feature>
<feature type="transmembrane region" description="Helical" evidence="6">
    <location>
        <begin position="286"/>
        <end position="304"/>
    </location>
</feature>
<dbReference type="GO" id="GO:0005886">
    <property type="term" value="C:plasma membrane"/>
    <property type="evidence" value="ECO:0007669"/>
    <property type="project" value="UniProtKB-SubCell"/>
</dbReference>
<accession>A0AAW5R249</accession>
<feature type="transmembrane region" description="Helical" evidence="6">
    <location>
        <begin position="216"/>
        <end position="242"/>
    </location>
</feature>
<feature type="transmembrane region" description="Helical" evidence="6">
    <location>
        <begin position="64"/>
        <end position="83"/>
    </location>
</feature>
<comment type="caution">
    <text evidence="7">The sequence shown here is derived from an EMBL/GenBank/DDBJ whole genome shotgun (WGS) entry which is preliminary data.</text>
</comment>
<dbReference type="CDD" id="cd06581">
    <property type="entry name" value="TM_PBP1_LivM_like"/>
    <property type="match status" value="1"/>
</dbReference>
<feature type="transmembrane region" description="Helical" evidence="6">
    <location>
        <begin position="115"/>
        <end position="135"/>
    </location>
</feature>
<dbReference type="GO" id="GO:0015658">
    <property type="term" value="F:branched-chain amino acid transmembrane transporter activity"/>
    <property type="evidence" value="ECO:0007669"/>
    <property type="project" value="InterPro"/>
</dbReference>
<evidence type="ECO:0000256" key="4">
    <source>
        <dbReference type="ARBA" id="ARBA00022989"/>
    </source>
</evidence>
<feature type="transmembrane region" description="Helical" evidence="6">
    <location>
        <begin position="254"/>
        <end position="279"/>
    </location>
</feature>
<dbReference type="InterPro" id="IPR043428">
    <property type="entry name" value="LivM-like"/>
</dbReference>
<evidence type="ECO:0000256" key="3">
    <source>
        <dbReference type="ARBA" id="ARBA00022692"/>
    </source>
</evidence>
<keyword evidence="4 6" id="KW-1133">Transmembrane helix</keyword>
<sequence>MSRSRVGDRAVLLHLAVIAALFLVQFVVGDYQHLSLARVMVLAVYAVGYNILFGYTGLLSLGHAMFFAAGLYGAGLTATYLSFGVPAAFVAGIVSGLVLSAGIGLIALRTTGVAFMIVTMMFAQAGYLIVLYFGAFTRGDEGIVLTGDIRTAHLFGLTLDLTSATVRYNLALGLLAVAVLLSLALVRSPMGRVLVAIRENEERARMLGYDTFRAKLFALVVSGTFAATAGAAYGLMFAYVGATFASIQYSILPLLWVLLGGVGTVLGPLVGTLLMFYLVDFASGYTSAYMLVVGVALLGLVVWFPKGLLGTLREKRLPWLP</sequence>
<feature type="transmembrane region" description="Helical" evidence="6">
    <location>
        <begin position="34"/>
        <end position="52"/>
    </location>
</feature>
<dbReference type="Pfam" id="PF02653">
    <property type="entry name" value="BPD_transp_2"/>
    <property type="match status" value="1"/>
</dbReference>
<evidence type="ECO:0000256" key="2">
    <source>
        <dbReference type="ARBA" id="ARBA00022475"/>
    </source>
</evidence>